<feature type="domain" description="IrrE N-terminal-like" evidence="1">
    <location>
        <begin position="50"/>
        <end position="170"/>
    </location>
</feature>
<dbReference type="InterPro" id="IPR052345">
    <property type="entry name" value="Rad_response_metalloprotease"/>
</dbReference>
<evidence type="ECO:0000259" key="1">
    <source>
        <dbReference type="Pfam" id="PF06114"/>
    </source>
</evidence>
<dbReference type="InterPro" id="IPR010359">
    <property type="entry name" value="IrrE_HExxH"/>
</dbReference>
<name>A0ABW8N0X6_9MICC</name>
<dbReference type="PANTHER" id="PTHR43236">
    <property type="entry name" value="ANTITOXIN HIGA1"/>
    <property type="match status" value="1"/>
</dbReference>
<dbReference type="RefSeq" id="WP_404593234.1">
    <property type="nucleotide sequence ID" value="NZ_JBIYEW010000003.1"/>
</dbReference>
<dbReference type="PANTHER" id="PTHR43236:SF2">
    <property type="entry name" value="BLL0069 PROTEIN"/>
    <property type="match status" value="1"/>
</dbReference>
<accession>A0ABW8N0X6</accession>
<proteinExistence type="predicted"/>
<gene>
    <name evidence="2" type="ORF">ABIA52_000157</name>
</gene>
<dbReference type="Gene3D" id="1.10.10.2910">
    <property type="match status" value="1"/>
</dbReference>
<dbReference type="EMBL" id="JBIYEW010000003">
    <property type="protein sequence ID" value="MFK4637268.1"/>
    <property type="molecule type" value="Genomic_DNA"/>
</dbReference>
<keyword evidence="3" id="KW-1185">Reference proteome</keyword>
<dbReference type="Proteomes" id="UP001620520">
    <property type="component" value="Unassembled WGS sequence"/>
</dbReference>
<dbReference type="Pfam" id="PF06114">
    <property type="entry name" value="Peptidase_M78"/>
    <property type="match status" value="1"/>
</dbReference>
<protein>
    <submittedName>
        <fullName evidence="2">Zn-dependent peptidase ImmA (M78 family)</fullName>
    </submittedName>
</protein>
<sequence>MTPERAPVPHSIGPSEREAYLAAEGIRNSLGLGLGPIADLHELIGLVAPGVDVAILEMPTGMDGMVLTDPVREKSVIGVATTGVPGRQRSSLGHELGHIVFKDNEAGLPHDPSARRPEEIRADTFSRHLLAPVGGVSAFLEDLNIEKGSARLRDVSSVVRHYQVSPNFALIQMHSEGWITTTQKTQWWPQTAHSLALRFGWIGDYRAMAAESLTPRPPQRLVENATEGYIRNLVSVQGLAALSGVDTDQQLRELEEAGIHPETIDVAWADLDAFGD</sequence>
<reference evidence="2 3" key="1">
    <citation type="submission" date="2024-10" db="EMBL/GenBank/DDBJ databases">
        <title>Novel secondary metabolite-producing bacteria for plant disease control.</title>
        <authorList>
            <person name="Chevrette M."/>
        </authorList>
    </citation>
    <scope>NUCLEOTIDE SEQUENCE [LARGE SCALE GENOMIC DNA]</scope>
    <source>
        <strain evidence="2 3">J30 TE3557</strain>
    </source>
</reference>
<organism evidence="2 3">
    <name type="scientific">Paenarthrobacter histidinolovorans</name>
    <dbReference type="NCBI Taxonomy" id="43664"/>
    <lineage>
        <taxon>Bacteria</taxon>
        <taxon>Bacillati</taxon>
        <taxon>Actinomycetota</taxon>
        <taxon>Actinomycetes</taxon>
        <taxon>Micrococcales</taxon>
        <taxon>Micrococcaceae</taxon>
        <taxon>Paenarthrobacter</taxon>
    </lineage>
</organism>
<evidence type="ECO:0000313" key="2">
    <source>
        <dbReference type="EMBL" id="MFK4637268.1"/>
    </source>
</evidence>
<evidence type="ECO:0000313" key="3">
    <source>
        <dbReference type="Proteomes" id="UP001620520"/>
    </source>
</evidence>
<comment type="caution">
    <text evidence="2">The sequence shown here is derived from an EMBL/GenBank/DDBJ whole genome shotgun (WGS) entry which is preliminary data.</text>
</comment>